<evidence type="ECO:0000256" key="10">
    <source>
        <dbReference type="ARBA" id="ARBA00022694"/>
    </source>
</evidence>
<dbReference type="OrthoDB" id="47172at2759"/>
<dbReference type="InterPro" id="IPR029063">
    <property type="entry name" value="SAM-dependent_MTases_sf"/>
</dbReference>
<evidence type="ECO:0000256" key="11">
    <source>
        <dbReference type="ARBA" id="ARBA00029750"/>
    </source>
</evidence>
<dbReference type="GO" id="GO:0031591">
    <property type="term" value="P:wybutosine biosynthetic process"/>
    <property type="evidence" value="ECO:0007669"/>
    <property type="project" value="TreeGrafter"/>
</dbReference>
<dbReference type="Gene3D" id="2.120.10.80">
    <property type="entry name" value="Kelch-type beta propeller"/>
    <property type="match status" value="1"/>
</dbReference>
<evidence type="ECO:0000256" key="7">
    <source>
        <dbReference type="ARBA" id="ARBA00022603"/>
    </source>
</evidence>
<comment type="similarity">
    <text evidence="3">Belongs to the methyltransferase superfamily. LCMT family.</text>
</comment>
<evidence type="ECO:0000256" key="8">
    <source>
        <dbReference type="ARBA" id="ARBA00022679"/>
    </source>
</evidence>
<evidence type="ECO:0000256" key="5">
    <source>
        <dbReference type="ARBA" id="ARBA00012779"/>
    </source>
</evidence>
<comment type="catalytic activity">
    <reaction evidence="13">
        <text>7-[(3S)-(3-amino-3-methoxycarbonyl)propyl]wyosine(37) in tRNA(Phe) + S-adenosyl-L-methionine + CO2 = wybutosine(37) in tRNA(Phe) + S-adenosyl-L-homocysteine + 2 H(+)</text>
        <dbReference type="Rhea" id="RHEA:37119"/>
        <dbReference type="Rhea" id="RHEA-COMP:11844"/>
        <dbReference type="Rhea" id="RHEA-COMP:11847"/>
        <dbReference type="ChEBI" id="CHEBI:15378"/>
        <dbReference type="ChEBI" id="CHEBI:16526"/>
        <dbReference type="ChEBI" id="CHEBI:57856"/>
        <dbReference type="ChEBI" id="CHEBI:59789"/>
        <dbReference type="ChEBI" id="CHEBI:73544"/>
        <dbReference type="ChEBI" id="CHEBI:74275"/>
        <dbReference type="EC" id="2.3.1.231"/>
    </reaction>
</comment>
<comment type="catalytic activity">
    <reaction evidence="1">
        <text>7-[(3S)-3-amino-3-carboxypropyl]wyosine(37) in tRNA(Phe) + S-adenosyl-L-methionine = 7-[(3S)-(3-amino-3-methoxycarbonyl)propyl]wyosine(37) in tRNA(Phe) + S-adenosyl-L-homocysteine</text>
        <dbReference type="Rhea" id="RHEA:36903"/>
        <dbReference type="Rhea" id="RHEA-COMP:10379"/>
        <dbReference type="Rhea" id="RHEA-COMP:11844"/>
        <dbReference type="ChEBI" id="CHEBI:57856"/>
        <dbReference type="ChEBI" id="CHEBI:59789"/>
        <dbReference type="ChEBI" id="CHEBI:73543"/>
        <dbReference type="ChEBI" id="CHEBI:74275"/>
        <dbReference type="EC" id="2.1.1.290"/>
    </reaction>
</comment>
<dbReference type="Proteomes" id="UP000187013">
    <property type="component" value="Unassembled WGS sequence"/>
</dbReference>
<dbReference type="Pfam" id="PF13418">
    <property type="entry name" value="Beta-prop_TYW4"/>
    <property type="match status" value="1"/>
</dbReference>
<dbReference type="EC" id="2.3.1.231" evidence="4"/>
<keyword evidence="9" id="KW-0949">S-adenosyl-L-methionine</keyword>
<dbReference type="EMBL" id="BDGX01000009">
    <property type="protein sequence ID" value="GAV47844.1"/>
    <property type="molecule type" value="Genomic_DNA"/>
</dbReference>
<dbReference type="UniPathway" id="UPA00375"/>
<keyword evidence="10" id="KW-0819">tRNA processing</keyword>
<dbReference type="PANTHER" id="PTHR46529:SF1">
    <property type="entry name" value="TRNA WYBUTOSINE-SYNTHESIZING PROTEIN 4"/>
    <property type="match status" value="1"/>
</dbReference>
<evidence type="ECO:0000256" key="6">
    <source>
        <dbReference type="ARBA" id="ARBA00018045"/>
    </source>
</evidence>
<evidence type="ECO:0000256" key="4">
    <source>
        <dbReference type="ARBA" id="ARBA00012155"/>
    </source>
</evidence>
<evidence type="ECO:0000256" key="1">
    <source>
        <dbReference type="ARBA" id="ARBA00001806"/>
    </source>
</evidence>
<keyword evidence="7" id="KW-0489">Methyltransferase</keyword>
<evidence type="ECO:0000256" key="13">
    <source>
        <dbReference type="ARBA" id="ARBA00049250"/>
    </source>
</evidence>
<dbReference type="SUPFAM" id="SSF53335">
    <property type="entry name" value="S-adenosyl-L-methionine-dependent methyltransferases"/>
    <property type="match status" value="1"/>
</dbReference>
<keyword evidence="8" id="KW-0808">Transferase</keyword>
<organism evidence="14 15">
    <name type="scientific">Zygosaccharomyces rouxii</name>
    <dbReference type="NCBI Taxonomy" id="4956"/>
    <lineage>
        <taxon>Eukaryota</taxon>
        <taxon>Fungi</taxon>
        <taxon>Dikarya</taxon>
        <taxon>Ascomycota</taxon>
        <taxon>Saccharomycotina</taxon>
        <taxon>Saccharomycetes</taxon>
        <taxon>Saccharomycetales</taxon>
        <taxon>Saccharomycetaceae</taxon>
        <taxon>Zygosaccharomyces</taxon>
    </lineage>
</organism>
<dbReference type="SUPFAM" id="SSF50965">
    <property type="entry name" value="Galactose oxidase, central domain"/>
    <property type="match status" value="1"/>
</dbReference>
<evidence type="ECO:0000256" key="9">
    <source>
        <dbReference type="ARBA" id="ARBA00022691"/>
    </source>
</evidence>
<proteinExistence type="inferred from homology"/>
<dbReference type="EC" id="2.1.1.290" evidence="5"/>
<dbReference type="Pfam" id="PF04072">
    <property type="entry name" value="LCM"/>
    <property type="match status" value="1"/>
</dbReference>
<comment type="pathway">
    <text evidence="2">tRNA modification; wybutosine-tRNA(Phe) biosynthesis.</text>
</comment>
<dbReference type="InterPro" id="IPR011043">
    <property type="entry name" value="Gal_Oxase/kelch_b-propeller"/>
</dbReference>
<dbReference type="GO" id="GO:0008175">
    <property type="term" value="F:tRNA methyltransferase activity"/>
    <property type="evidence" value="ECO:0007669"/>
    <property type="project" value="TreeGrafter"/>
</dbReference>
<evidence type="ECO:0000313" key="14">
    <source>
        <dbReference type="EMBL" id="GAV47844.1"/>
    </source>
</evidence>
<sequence length="659" mass="73919">MAPGPVRNKQERRRQFADLAIQGTNNSSIASKRSVEVVYYPKLQSNESSDGQETLEYFKHFVPKPLQRSPCINRGYWLRLHAIRSQLDEISAKVQGPVVVVNLGCGFDPLPFQLLDKRNVDSKNFRDRFTFLDVDYPELIDEKASIIAGNDELKEIVGEPIAHGKYHKYSLVACNLNYPDPFAKLVDSLDDKCTKVFIAEVSLAYMKPEQADQIIEVCSTATHSHFLMLEQLTPASSDDPFGHQMLKHFNKNRSPLQSVIKYQSVDSQTQRFNRLGFSHVNAGDMFQLWCSLNESTKSALQRVEPFDELEEFHLFAHHYIILHATNETFAFDKFPLLPVPSADDIDVLSLPVEYFEIANVRKFGASVLDPNKKQLLYFGGSCPQRTNEIISIGPDGDCEAVPFDKTTAPVARACHTFTLVNNDTAMVVGGRRNPWQPLSDTWMFNLSSHEWTRGPDLPEACYRHVTCLLKKNKLLILSGKTQSSDAALLLDIEQNRVESIPSQLPVLIAPAADYNTSTRKGVLIGGGCANESDISDHIYIFTYDNDEDKNLKIVDAWQDPLFCRYGAQARFINDNQIVLAGGTGPFLFNARNMIVVLDIRSHTFKSIALPNPLPLLVGADLQFDPHSQELLLVGGGATCYGFGSVWNHGARIRLTEGKY</sequence>
<name>A0A1Q2ZWS1_ZYGRO</name>
<dbReference type="eggNOG" id="KOG2918">
    <property type="taxonomic scope" value="Eukaryota"/>
</dbReference>
<comment type="caution">
    <text evidence="14">The sequence shown here is derived from an EMBL/GenBank/DDBJ whole genome shotgun (WGS) entry which is preliminary data.</text>
</comment>
<evidence type="ECO:0000256" key="12">
    <source>
        <dbReference type="ARBA" id="ARBA00030847"/>
    </source>
</evidence>
<dbReference type="GO" id="GO:0030488">
    <property type="term" value="P:tRNA methylation"/>
    <property type="evidence" value="ECO:0007669"/>
    <property type="project" value="TreeGrafter"/>
</dbReference>
<evidence type="ECO:0000256" key="3">
    <source>
        <dbReference type="ARBA" id="ARBA00010703"/>
    </source>
</evidence>
<dbReference type="PANTHER" id="PTHR46529">
    <property type="entry name" value="TRNA WYBUTOSINE-SYNTHESIZING PROTEIN 4"/>
    <property type="match status" value="1"/>
</dbReference>
<dbReference type="AlphaFoldDB" id="A0A1Q2ZWS1"/>
<dbReference type="Gene3D" id="3.40.50.150">
    <property type="entry name" value="Vaccinia Virus protein VP39"/>
    <property type="match status" value="1"/>
</dbReference>
<gene>
    <name evidence="14" type="ORF">ZYGR_0I01400</name>
</gene>
<accession>A0A1Q2ZWS1</accession>
<protein>
    <recommendedName>
        <fullName evidence="6">tRNA wybutosine-synthesizing protein 4</fullName>
        <ecNumber evidence="5">2.1.1.290</ecNumber>
        <ecNumber evidence="4">2.3.1.231</ecNumber>
    </recommendedName>
    <alternativeName>
        <fullName evidence="12">tRNA(Phe) (7-(3-amino-3-(methoxycarbonyl)propyl)wyosine(37)-N)-methoxycarbonyltransferase</fullName>
    </alternativeName>
    <alternativeName>
        <fullName evidence="11">tRNA(Phe) (7-(3-amino-3-carboxypropyl)wyosine(37)-O)-methyltransferase</fullName>
    </alternativeName>
</protein>
<dbReference type="InterPro" id="IPR007213">
    <property type="entry name" value="Ppm1/Ppm2/Tcmp"/>
</dbReference>
<reference evidence="14 15" key="1">
    <citation type="submission" date="2016-08" db="EMBL/GenBank/DDBJ databases">
        <title>Draft genome sequence of allopolyploid Zygosaccharomyces rouxii.</title>
        <authorList>
            <person name="Watanabe J."/>
            <person name="Uehara K."/>
            <person name="Mogi Y."/>
            <person name="Tsukioka Y."/>
        </authorList>
    </citation>
    <scope>NUCLEOTIDE SEQUENCE [LARGE SCALE GENOMIC DNA]</scope>
    <source>
        <strain evidence="14 15">NBRC 110957</strain>
    </source>
</reference>
<evidence type="ECO:0000313" key="15">
    <source>
        <dbReference type="Proteomes" id="UP000187013"/>
    </source>
</evidence>
<evidence type="ECO:0000256" key="2">
    <source>
        <dbReference type="ARBA" id="ARBA00004797"/>
    </source>
</evidence>
<dbReference type="InterPro" id="IPR015915">
    <property type="entry name" value="Kelch-typ_b-propeller"/>
</dbReference>